<dbReference type="PROSITE" id="PS51782">
    <property type="entry name" value="LYSM"/>
    <property type="match status" value="2"/>
</dbReference>
<feature type="domain" description="LysM" evidence="4">
    <location>
        <begin position="246"/>
        <end position="302"/>
    </location>
</feature>
<comment type="caution">
    <text evidence="5">The sequence shown here is derived from an EMBL/GenBank/DDBJ whole genome shotgun (WGS) entry which is preliminary data.</text>
</comment>
<feature type="compositionally biased region" description="Basic and acidic residues" evidence="2">
    <location>
        <begin position="310"/>
        <end position="323"/>
    </location>
</feature>
<feature type="region of interest" description="Disordered" evidence="2">
    <location>
        <begin position="775"/>
        <end position="821"/>
    </location>
</feature>
<keyword evidence="3" id="KW-0812">Transmembrane</keyword>
<evidence type="ECO:0000256" key="1">
    <source>
        <dbReference type="ARBA" id="ARBA00023012"/>
    </source>
</evidence>
<gene>
    <name evidence="5" type="ORF">ACFWR3_24390</name>
</gene>
<dbReference type="PANTHER" id="PTHR34700:SF4">
    <property type="entry name" value="PHAGE-LIKE ELEMENT PBSX PROTEIN XKDP"/>
    <property type="match status" value="1"/>
</dbReference>
<reference evidence="5 6" key="1">
    <citation type="submission" date="2024-09" db="EMBL/GenBank/DDBJ databases">
        <title>The Natural Products Discovery Center: Release of the First 8490 Sequenced Strains for Exploring Actinobacteria Biosynthetic Diversity.</title>
        <authorList>
            <person name="Kalkreuter E."/>
            <person name="Kautsar S.A."/>
            <person name="Yang D."/>
            <person name="Bader C.D."/>
            <person name="Teijaro C.N."/>
            <person name="Fluegel L."/>
            <person name="Davis C.M."/>
            <person name="Simpson J.R."/>
            <person name="Lauterbach L."/>
            <person name="Steele A.D."/>
            <person name="Gui C."/>
            <person name="Meng S."/>
            <person name="Li G."/>
            <person name="Viehrig K."/>
            <person name="Ye F."/>
            <person name="Su P."/>
            <person name="Kiefer A.F."/>
            <person name="Nichols A."/>
            <person name="Cepeda A.J."/>
            <person name="Yan W."/>
            <person name="Fan B."/>
            <person name="Jiang Y."/>
            <person name="Adhikari A."/>
            <person name="Zheng C.-J."/>
            <person name="Schuster L."/>
            <person name="Cowan T.M."/>
            <person name="Smanski M.J."/>
            <person name="Chevrette M.G."/>
            <person name="De Carvalho L.P.S."/>
            <person name="Shen B."/>
        </authorList>
    </citation>
    <scope>NUCLEOTIDE SEQUENCE [LARGE SCALE GENOMIC DNA]</scope>
    <source>
        <strain evidence="5 6">NPDC058584</strain>
    </source>
</reference>
<dbReference type="InterPro" id="IPR018392">
    <property type="entry name" value="LysM"/>
</dbReference>
<keyword evidence="6" id="KW-1185">Reference proteome</keyword>
<dbReference type="PANTHER" id="PTHR34700">
    <property type="entry name" value="POTASSIUM BINDING PROTEIN KBP"/>
    <property type="match status" value="1"/>
</dbReference>
<accession>A0ABW6E7N8</accession>
<dbReference type="CDD" id="cd00118">
    <property type="entry name" value="LysM"/>
    <property type="match status" value="2"/>
</dbReference>
<feature type="compositionally biased region" description="Low complexity" evidence="2">
    <location>
        <begin position="231"/>
        <end position="240"/>
    </location>
</feature>
<dbReference type="Proteomes" id="UP001598300">
    <property type="component" value="Unassembled WGS sequence"/>
</dbReference>
<dbReference type="InterPro" id="IPR011990">
    <property type="entry name" value="TPR-like_helical_dom_sf"/>
</dbReference>
<feature type="compositionally biased region" description="Low complexity" evidence="2">
    <location>
        <begin position="797"/>
        <end position="817"/>
    </location>
</feature>
<evidence type="ECO:0000313" key="5">
    <source>
        <dbReference type="EMBL" id="MFD3959203.1"/>
    </source>
</evidence>
<feature type="region of interest" description="Disordered" evidence="2">
    <location>
        <begin position="941"/>
        <end position="1000"/>
    </location>
</feature>
<dbReference type="Gene3D" id="3.10.350.10">
    <property type="entry name" value="LysM domain"/>
    <property type="match status" value="2"/>
</dbReference>
<dbReference type="Pfam" id="PF01476">
    <property type="entry name" value="LysM"/>
    <property type="match status" value="2"/>
</dbReference>
<feature type="region of interest" description="Disordered" evidence="2">
    <location>
        <begin position="841"/>
        <end position="929"/>
    </location>
</feature>
<dbReference type="Gene3D" id="1.25.40.10">
    <property type="entry name" value="Tetratricopeptide repeat domain"/>
    <property type="match status" value="1"/>
</dbReference>
<feature type="compositionally biased region" description="Basic residues" evidence="2">
    <location>
        <begin position="454"/>
        <end position="467"/>
    </location>
</feature>
<dbReference type="SMART" id="SM00257">
    <property type="entry name" value="LysM"/>
    <property type="match status" value="2"/>
</dbReference>
<name>A0ABW6E7N8_9ACTN</name>
<sequence length="1292" mass="133815">MRNRSIAARLVRALFALVALVALLVGVPAVLLGIGVLPDHLPGIEEITAALTSPDSGQLFLGAVTLIGWYGYLSFVISVVLETGAALRHVRAPRIRMLGGSQQLAGALVGGILVLLPAGTAMATPAVAAPATVATASVTADAPAAAATAAKSTSASAAWDGPVHQVQDGDTLWDIAEQRLGAGIEWHRIVDVNEGVRQADGSLVTADTTVLQPGWTLRLPADASPGPSADQGGAQAQTAGSKAVAETHTVRAGETLTGIAQDELGDAEAYPRIVEANKGVKQDDGRALGDPDEIYPGWKLQIPATAGGDSSDRSGSKPEEAQPPREQPADQGKGEERPGAEQTPPPAQEKPGPGADQGEKGDTAQTPGGQGTEKDKDRQDGGQPTARPDAPAEQPAVQSPPPDREREQHGTPTQAPEAHESAEAADSGDLSVRTIAAGGSILAAAVLAVVAARRARQQRRRRPKRRIPMPSGATADFEKQLRVASDVTGTVLADRALRTLAANCSEAGRPLPEVEAMRITARGIELHLAAPTPPVAPFTEHEDNPTVWACTARGAALLDEEEAADVTVPYPALVSLGETEDGDAVLVNLEAVGLLRLAGSPADVRAVMLALAVELASSRLAPDTQVVLAGAGSDLHHLYPDQIEHHADLGPATADLQAHDAFQRQALADGGHDHLRAARLGEDGGDTWIPRILIATAPPTGAAAAELEDLLSSRPRTSIAVVTAAGGELDMPGAWTLPAQPGTVVELPDLNLAVKLQHLDADSYDRLVQLIATSSRTDDVPPPAWTGHTGPADTNGPRPAAPAGEASALAPEATAPARVSTTAAVQGSTLATAVPSFAALSPDLSSNDGGPAVQTDDPQEDEDEGGALSPAVAGRAGDEAFEEEGEGNAPVEPSGWDEESEPEEDTGEGDEEASALGAEVWDGPQPDEDFETVLGQVLAEQEDDAPAPSEEGDEEGSGLSSAALGEDPEAEEAPEADPAPSDAEEGAESGLSPAARGENTAGAAATAVRIVPRPSAATSTVLAALSAPPAEPAGPQVQVLGPVALTGTQGRVGNGRRNHLMEIAAWLALHPGLGRQELDNAIWPGARKTAGARNTSVSRLRSWLGRDPLLPAEDPSGAYLPDVTDGVYQLGRAVSSDWDRFKELYQQGMHNDGQDADVALAHALALVRGRPFADIDPSKYIWAEADIQEMISAIVDVAHELAERRRHVRDYRAAAQAVTKGMLVDAQSELLYRDLFTICHEMGDREGLERAAAQLARINAEEGVDSSPETVGLLRTLLKGERIQPTLGSAAS</sequence>
<feature type="compositionally biased region" description="Acidic residues" evidence="2">
    <location>
        <begin position="895"/>
        <end position="913"/>
    </location>
</feature>
<keyword evidence="3" id="KW-1133">Transmembrane helix</keyword>
<feature type="region of interest" description="Disordered" evidence="2">
    <location>
        <begin position="454"/>
        <end position="474"/>
    </location>
</feature>
<dbReference type="InterPro" id="IPR036779">
    <property type="entry name" value="LysM_dom_sf"/>
</dbReference>
<dbReference type="EMBL" id="JBHXPM010000025">
    <property type="protein sequence ID" value="MFD3959203.1"/>
    <property type="molecule type" value="Genomic_DNA"/>
</dbReference>
<dbReference type="RefSeq" id="WP_244210121.1">
    <property type="nucleotide sequence ID" value="NZ_JBHXNM010000057.1"/>
</dbReference>
<keyword evidence="1" id="KW-0902">Two-component regulatory system</keyword>
<feature type="compositionally biased region" description="Acidic residues" evidence="2">
    <location>
        <begin position="966"/>
        <end position="975"/>
    </location>
</feature>
<evidence type="ECO:0000313" key="6">
    <source>
        <dbReference type="Proteomes" id="UP001598300"/>
    </source>
</evidence>
<feature type="transmembrane region" description="Helical" evidence="3">
    <location>
        <begin position="104"/>
        <end position="123"/>
    </location>
</feature>
<feature type="transmembrane region" description="Helical" evidence="3">
    <location>
        <begin position="57"/>
        <end position="83"/>
    </location>
</feature>
<evidence type="ECO:0000256" key="3">
    <source>
        <dbReference type="SAM" id="Phobius"/>
    </source>
</evidence>
<organism evidence="5 6">
    <name type="scientific">Streptomyces bacillaris</name>
    <dbReference type="NCBI Taxonomy" id="68179"/>
    <lineage>
        <taxon>Bacteria</taxon>
        <taxon>Bacillati</taxon>
        <taxon>Actinomycetota</taxon>
        <taxon>Actinomycetes</taxon>
        <taxon>Kitasatosporales</taxon>
        <taxon>Streptomycetaceae</taxon>
        <taxon>Streptomyces</taxon>
    </lineage>
</organism>
<keyword evidence="3" id="KW-0472">Membrane</keyword>
<feature type="compositionally biased region" description="Acidic residues" evidence="2">
    <location>
        <begin position="941"/>
        <end position="956"/>
    </location>
</feature>
<feature type="compositionally biased region" description="Low complexity" evidence="2">
    <location>
        <begin position="988"/>
        <end position="1000"/>
    </location>
</feature>
<feature type="region of interest" description="Disordered" evidence="2">
    <location>
        <begin position="217"/>
        <end position="247"/>
    </location>
</feature>
<dbReference type="InterPro" id="IPR052196">
    <property type="entry name" value="Bact_Kbp"/>
</dbReference>
<feature type="region of interest" description="Disordered" evidence="2">
    <location>
        <begin position="281"/>
        <end position="427"/>
    </location>
</feature>
<dbReference type="InterPro" id="IPR005158">
    <property type="entry name" value="BTAD"/>
</dbReference>
<proteinExistence type="predicted"/>
<dbReference type="SMART" id="SM01043">
    <property type="entry name" value="BTAD"/>
    <property type="match status" value="1"/>
</dbReference>
<evidence type="ECO:0000256" key="2">
    <source>
        <dbReference type="SAM" id="MobiDB-lite"/>
    </source>
</evidence>
<protein>
    <submittedName>
        <fullName evidence="5">LysM peptidoglycan-binding domain-containing protein</fullName>
    </submittedName>
</protein>
<evidence type="ECO:0000259" key="4">
    <source>
        <dbReference type="PROSITE" id="PS51782"/>
    </source>
</evidence>
<feature type="domain" description="LysM" evidence="4">
    <location>
        <begin position="162"/>
        <end position="219"/>
    </location>
</feature>
<dbReference type="SUPFAM" id="SSF48452">
    <property type="entry name" value="TPR-like"/>
    <property type="match status" value="1"/>
</dbReference>